<dbReference type="EMBL" id="CZBX01000003">
    <property type="protein sequence ID" value="CUQ84365.1"/>
    <property type="molecule type" value="Genomic_DNA"/>
</dbReference>
<gene>
    <name evidence="1" type="ORF">ERS852502_00901</name>
</gene>
<dbReference type="RefSeq" id="WP_055171429.1">
    <property type="nucleotide sequence ID" value="NZ_CZBX01000003.1"/>
</dbReference>
<dbReference type="Proteomes" id="UP000078383">
    <property type="component" value="Unassembled WGS sequence"/>
</dbReference>
<dbReference type="SUPFAM" id="SSF109604">
    <property type="entry name" value="HD-domain/PDEase-like"/>
    <property type="match status" value="1"/>
</dbReference>
<protein>
    <recommendedName>
        <fullName evidence="3">HD domain-containing protein</fullName>
    </recommendedName>
</protein>
<proteinExistence type="predicted"/>
<organism evidence="1 2">
    <name type="scientific">[Ruminococcus] torques</name>
    <dbReference type="NCBI Taxonomy" id="33039"/>
    <lineage>
        <taxon>Bacteria</taxon>
        <taxon>Bacillati</taxon>
        <taxon>Bacillota</taxon>
        <taxon>Clostridia</taxon>
        <taxon>Lachnospirales</taxon>
        <taxon>Lachnospiraceae</taxon>
        <taxon>Mediterraneibacter</taxon>
    </lineage>
</organism>
<reference evidence="1 2" key="1">
    <citation type="submission" date="2015-09" db="EMBL/GenBank/DDBJ databases">
        <authorList>
            <consortium name="Pathogen Informatics"/>
        </authorList>
    </citation>
    <scope>NUCLEOTIDE SEQUENCE [LARGE SCALE GENOMIC DNA]</scope>
    <source>
        <strain evidence="1 2">2789STDY5834889</strain>
    </source>
</reference>
<name>A0A174ZAS2_9FIRM</name>
<evidence type="ECO:0000313" key="2">
    <source>
        <dbReference type="Proteomes" id="UP000078383"/>
    </source>
</evidence>
<accession>A0A174ZAS2</accession>
<sequence length="178" mass="20484">MSYITTYTGNHFDPINPDPELINIVDIAHALPMICRGNGQVSTFWSVGEHCILCAKEAAARGYSNRVIEGALLHDASECYMSDVPRPLKQFMTVYKEQENHLLDVLYTKFLGSPLDEQEEKLIKEIDDAVLWYDMKYLLGEDSEGDKPETCMVPDYTVRAFKEVEQEYLEIFEKYKVL</sequence>
<dbReference type="OrthoDB" id="1099791at2"/>
<evidence type="ECO:0008006" key="3">
    <source>
        <dbReference type="Google" id="ProtNLM"/>
    </source>
</evidence>
<evidence type="ECO:0000313" key="1">
    <source>
        <dbReference type="EMBL" id="CUQ84365.1"/>
    </source>
</evidence>
<dbReference type="AlphaFoldDB" id="A0A174ZAS2"/>
<dbReference type="Gene3D" id="1.10.3210.10">
    <property type="entry name" value="Hypothetical protein af1432"/>
    <property type="match status" value="1"/>
</dbReference>